<protein>
    <submittedName>
        <fullName evidence="2">Uncharacterized protein involved in response to NO</fullName>
    </submittedName>
</protein>
<feature type="transmembrane region" description="Helical" evidence="1">
    <location>
        <begin position="222"/>
        <end position="241"/>
    </location>
</feature>
<name>A0A7W9TMK0_CASDE</name>
<feature type="transmembrane region" description="Helical" evidence="1">
    <location>
        <begin position="385"/>
        <end position="403"/>
    </location>
</feature>
<feature type="transmembrane region" description="Helical" evidence="1">
    <location>
        <begin position="67"/>
        <end position="89"/>
    </location>
</feature>
<feature type="transmembrane region" description="Helical" evidence="1">
    <location>
        <begin position="253"/>
        <end position="273"/>
    </location>
</feature>
<feature type="transmembrane region" description="Helical" evidence="1">
    <location>
        <begin position="325"/>
        <end position="346"/>
    </location>
</feature>
<comment type="caution">
    <text evidence="2">The sequence shown here is derived from an EMBL/GenBank/DDBJ whole genome shotgun (WGS) entry which is preliminary data.</text>
</comment>
<evidence type="ECO:0000313" key="3">
    <source>
        <dbReference type="Proteomes" id="UP000541136"/>
    </source>
</evidence>
<dbReference type="Proteomes" id="UP000541136">
    <property type="component" value="Unassembled WGS sequence"/>
</dbReference>
<proteinExistence type="predicted"/>
<accession>A0A7W9TMK0</accession>
<dbReference type="RefSeq" id="WP_043684319.1">
    <property type="nucleotide sequence ID" value="NZ_JACHIB010000003.1"/>
</dbReference>
<keyword evidence="1" id="KW-1133">Transmembrane helix</keyword>
<gene>
    <name evidence="2" type="ORF">HNR28_000673</name>
</gene>
<feature type="transmembrane region" description="Helical" evidence="1">
    <location>
        <begin position="358"/>
        <end position="379"/>
    </location>
</feature>
<dbReference type="AlphaFoldDB" id="A0A7W9TMK0"/>
<dbReference type="Pfam" id="PF05940">
    <property type="entry name" value="NnrS"/>
    <property type="match status" value="1"/>
</dbReference>
<feature type="transmembrane region" description="Helical" evidence="1">
    <location>
        <begin position="182"/>
        <end position="201"/>
    </location>
</feature>
<feature type="transmembrane region" description="Helical" evidence="1">
    <location>
        <begin position="119"/>
        <end position="138"/>
    </location>
</feature>
<reference evidence="2 3" key="1">
    <citation type="submission" date="2020-08" db="EMBL/GenBank/DDBJ databases">
        <title>Genomic Encyclopedia of Type Strains, Phase IV (KMG-IV): sequencing the most valuable type-strain genomes for metagenomic binning, comparative biology and taxonomic classification.</title>
        <authorList>
            <person name="Goeker M."/>
        </authorList>
    </citation>
    <scope>NUCLEOTIDE SEQUENCE [LARGE SCALE GENOMIC DNA]</scope>
    <source>
        <strain evidence="2 3">DSM 12141</strain>
    </source>
</reference>
<feature type="transmembrane region" description="Helical" evidence="1">
    <location>
        <begin position="21"/>
        <end position="47"/>
    </location>
</feature>
<feature type="transmembrane region" description="Helical" evidence="1">
    <location>
        <begin position="285"/>
        <end position="305"/>
    </location>
</feature>
<feature type="transmembrane region" description="Helical" evidence="1">
    <location>
        <begin position="150"/>
        <end position="170"/>
    </location>
</feature>
<keyword evidence="1" id="KW-0812">Transmembrane</keyword>
<keyword evidence="1" id="KW-0472">Membrane</keyword>
<organism evidence="2 3">
    <name type="scientific">Castellaniella defragrans</name>
    <name type="common">Alcaligenes defragrans</name>
    <dbReference type="NCBI Taxonomy" id="75697"/>
    <lineage>
        <taxon>Bacteria</taxon>
        <taxon>Pseudomonadati</taxon>
        <taxon>Pseudomonadota</taxon>
        <taxon>Betaproteobacteria</taxon>
        <taxon>Burkholderiales</taxon>
        <taxon>Alcaligenaceae</taxon>
        <taxon>Castellaniella</taxon>
    </lineage>
</organism>
<dbReference type="InterPro" id="IPR010266">
    <property type="entry name" value="NnrS"/>
</dbReference>
<sequence length="434" mass="46700">MSRLLDIEEPAAATPRPSMTAFLALGFRPLYLAGASWALISIALWIFVPQVLDGPLSQVYWHAHEMLWGFIITIAVGFLLTASATWTGFNPLTGRPLGLLCLLWLAARIGFLAGGLTGFWIATAAELLFFLAAAASLMRVMVKGRSRRNYGLPVLMLALGAADLLYLLAALRGDYVVLMQRFDLGLIGMAVVALLIARRVIPFFSMRMVQGLQIPMLTRSGHVQMVFSALALVAGVLMQIVPPAAGGPAFLPLFMAFSLALTGLISLGQLLAWRPLAVLRKPMLWILYLGYAFIGIGLLAAAVQVSGLLDPALLRGLLARSATHVHLIGMAGFCVLIIGMLTRTALGHLGRPLALDGSMLASYWLMIAAVVFRLAALWPSAASQPLLHLAGGAWVLCMGLYLWRFAPMLIRPRPDKPAPVAAPPRADARPAQAR</sequence>
<evidence type="ECO:0000256" key="1">
    <source>
        <dbReference type="SAM" id="Phobius"/>
    </source>
</evidence>
<evidence type="ECO:0000313" key="2">
    <source>
        <dbReference type="EMBL" id="MBB6082648.1"/>
    </source>
</evidence>
<dbReference type="EMBL" id="JACHIB010000003">
    <property type="protein sequence ID" value="MBB6082648.1"/>
    <property type="molecule type" value="Genomic_DNA"/>
</dbReference>